<feature type="transmembrane region" description="Helical" evidence="12">
    <location>
        <begin position="85"/>
        <end position="105"/>
    </location>
</feature>
<evidence type="ECO:0000256" key="8">
    <source>
        <dbReference type="ARBA" id="ARBA00022833"/>
    </source>
</evidence>
<evidence type="ECO:0000256" key="1">
    <source>
        <dbReference type="ARBA" id="ARBA00001947"/>
    </source>
</evidence>
<dbReference type="OrthoDB" id="9781963at2"/>
<dbReference type="KEGG" id="cpau:EHF44_01140"/>
<keyword evidence="4" id="KW-0645">Protease</keyword>
<keyword evidence="10" id="KW-0482">Metalloprotease</keyword>
<dbReference type="PANTHER" id="PTHR39188:SF3">
    <property type="entry name" value="STAGE IV SPORULATION PROTEIN FB"/>
    <property type="match status" value="1"/>
</dbReference>
<geneLocation type="plasmid" evidence="14">
    <name>unnamed1</name>
</geneLocation>
<keyword evidence="5 12" id="KW-0812">Transmembrane</keyword>
<evidence type="ECO:0000256" key="11">
    <source>
        <dbReference type="ARBA" id="ARBA00023136"/>
    </source>
</evidence>
<evidence type="ECO:0000256" key="5">
    <source>
        <dbReference type="ARBA" id="ARBA00022692"/>
    </source>
</evidence>
<keyword evidence="9 12" id="KW-1133">Transmembrane helix</keyword>
<keyword evidence="11 12" id="KW-0472">Membrane</keyword>
<keyword evidence="8" id="KW-0862">Zinc</keyword>
<proteinExistence type="inferred from homology"/>
<comment type="similarity">
    <text evidence="3">Belongs to the peptidase M50B family.</text>
</comment>
<organism evidence="14 15">
    <name type="scientific">Cupriavidus pauculus</name>
    <dbReference type="NCBI Taxonomy" id="82633"/>
    <lineage>
        <taxon>Bacteria</taxon>
        <taxon>Pseudomonadati</taxon>
        <taxon>Pseudomonadota</taxon>
        <taxon>Betaproteobacteria</taxon>
        <taxon>Burkholderiales</taxon>
        <taxon>Burkholderiaceae</taxon>
        <taxon>Cupriavidus</taxon>
    </lineage>
</organism>
<sequence>MQTAFLLFLAAYIMWHLLVVLLGIHEYGHLLAMKRVGIRPDKVVIGGVKLFTITIKKVPIEFGLVPLWAFVASKHYEQSPSDKRAIVAAAGPAMSLVTGIAFYLVDAIYPLWLVGLCAKGSFVLLATNLIPLPPLDGWTIIEHFIVRRGIKISPKSRQYLLCAGFVAIALVALLV</sequence>
<dbReference type="GO" id="GO:0008237">
    <property type="term" value="F:metallopeptidase activity"/>
    <property type="evidence" value="ECO:0007669"/>
    <property type="project" value="UniProtKB-KW"/>
</dbReference>
<feature type="transmembrane region" description="Helical" evidence="12">
    <location>
        <begin position="6"/>
        <end position="25"/>
    </location>
</feature>
<evidence type="ECO:0000313" key="15">
    <source>
        <dbReference type="Proteomes" id="UP000270411"/>
    </source>
</evidence>
<evidence type="ECO:0000313" key="14">
    <source>
        <dbReference type="EMBL" id="AZG12111.1"/>
    </source>
</evidence>
<evidence type="ECO:0000256" key="7">
    <source>
        <dbReference type="ARBA" id="ARBA00022801"/>
    </source>
</evidence>
<name>A0A3G8GV72_9BURK</name>
<evidence type="ECO:0000256" key="6">
    <source>
        <dbReference type="ARBA" id="ARBA00022723"/>
    </source>
</evidence>
<dbReference type="InterPro" id="IPR008915">
    <property type="entry name" value="Peptidase_M50"/>
</dbReference>
<evidence type="ECO:0000256" key="2">
    <source>
        <dbReference type="ARBA" id="ARBA00004141"/>
    </source>
</evidence>
<dbReference type="GO" id="GO:0016020">
    <property type="term" value="C:membrane"/>
    <property type="evidence" value="ECO:0007669"/>
    <property type="project" value="UniProtKB-SubCell"/>
</dbReference>
<dbReference type="PANTHER" id="PTHR39188">
    <property type="entry name" value="MEMBRANE-ASSOCIATED ZINC METALLOPROTEASE M50B"/>
    <property type="match status" value="1"/>
</dbReference>
<dbReference type="GO" id="GO:0046872">
    <property type="term" value="F:metal ion binding"/>
    <property type="evidence" value="ECO:0007669"/>
    <property type="project" value="UniProtKB-KW"/>
</dbReference>
<evidence type="ECO:0000256" key="10">
    <source>
        <dbReference type="ARBA" id="ARBA00023049"/>
    </source>
</evidence>
<dbReference type="GO" id="GO:0006508">
    <property type="term" value="P:proteolysis"/>
    <property type="evidence" value="ECO:0007669"/>
    <property type="project" value="UniProtKB-KW"/>
</dbReference>
<keyword evidence="7" id="KW-0378">Hydrolase</keyword>
<feature type="transmembrane region" description="Helical" evidence="12">
    <location>
        <begin position="111"/>
        <end position="135"/>
    </location>
</feature>
<dbReference type="RefSeq" id="WP_017510875.1">
    <property type="nucleotide sequence ID" value="NZ_CP033968.1"/>
</dbReference>
<keyword evidence="6" id="KW-0479">Metal-binding</keyword>
<protein>
    <submittedName>
        <fullName evidence="14">Peptidase M50</fullName>
    </submittedName>
</protein>
<comment type="subcellular location">
    <subcellularLocation>
        <location evidence="2">Membrane</location>
        <topology evidence="2">Multi-pass membrane protein</topology>
    </subcellularLocation>
</comment>
<gene>
    <name evidence="14" type="ORF">EHF44_01140</name>
</gene>
<feature type="domain" description="Peptidase M50" evidence="13">
    <location>
        <begin position="17"/>
        <end position="105"/>
    </location>
</feature>
<evidence type="ECO:0000259" key="13">
    <source>
        <dbReference type="Pfam" id="PF02163"/>
    </source>
</evidence>
<feature type="transmembrane region" description="Helical" evidence="12">
    <location>
        <begin position="156"/>
        <end position="174"/>
    </location>
</feature>
<evidence type="ECO:0000256" key="3">
    <source>
        <dbReference type="ARBA" id="ARBA00007931"/>
    </source>
</evidence>
<dbReference type="EMBL" id="CP033968">
    <property type="protein sequence ID" value="AZG12111.1"/>
    <property type="molecule type" value="Genomic_DNA"/>
</dbReference>
<dbReference type="AlphaFoldDB" id="A0A3G8GV72"/>
<comment type="cofactor">
    <cofactor evidence="1">
        <name>Zn(2+)</name>
        <dbReference type="ChEBI" id="CHEBI:29105"/>
    </cofactor>
</comment>
<evidence type="ECO:0000256" key="4">
    <source>
        <dbReference type="ARBA" id="ARBA00022670"/>
    </source>
</evidence>
<dbReference type="GeneID" id="60824570"/>
<keyword evidence="14" id="KW-0614">Plasmid</keyword>
<dbReference type="Proteomes" id="UP000270411">
    <property type="component" value="Plasmid unnamed1"/>
</dbReference>
<evidence type="ECO:0000256" key="9">
    <source>
        <dbReference type="ARBA" id="ARBA00022989"/>
    </source>
</evidence>
<evidence type="ECO:0000256" key="12">
    <source>
        <dbReference type="SAM" id="Phobius"/>
    </source>
</evidence>
<reference evidence="15" key="1">
    <citation type="submission" date="2018-11" db="EMBL/GenBank/DDBJ databases">
        <title>FDA dAtabase for Regulatory Grade micrObial Sequences (FDA-ARGOS): Supporting development and validation of Infectious Disease Dx tests.</title>
        <authorList>
            <person name="Goldberg B."/>
            <person name="Campos J."/>
            <person name="Tallon L."/>
            <person name="Sadzewicz L."/>
            <person name="Zhao X."/>
            <person name="Vavikolanu K."/>
            <person name="Mehta A."/>
            <person name="Aluvathingal J."/>
            <person name="Nadendla S."/>
            <person name="Geyer C."/>
            <person name="Nandy P."/>
            <person name="Yan Y."/>
            <person name="Sichtig H."/>
        </authorList>
    </citation>
    <scope>NUCLEOTIDE SEQUENCE [LARGE SCALE GENOMIC DNA]</scope>
    <source>
        <strain evidence="15">FDAARGOS_614</strain>
        <plasmid evidence="15">unnamed1</plasmid>
    </source>
</reference>
<accession>A0A3G8GV72</accession>
<dbReference type="Pfam" id="PF02163">
    <property type="entry name" value="Peptidase_M50"/>
    <property type="match status" value="1"/>
</dbReference>